<dbReference type="InterPro" id="IPR051906">
    <property type="entry name" value="TolC-like"/>
</dbReference>
<organism evidence="8 9">
    <name type="scientific">Sinomicrobium oceani</name>
    <dbReference type="NCBI Taxonomy" id="1150368"/>
    <lineage>
        <taxon>Bacteria</taxon>
        <taxon>Pseudomonadati</taxon>
        <taxon>Bacteroidota</taxon>
        <taxon>Flavobacteriia</taxon>
        <taxon>Flavobacteriales</taxon>
        <taxon>Flavobacteriaceae</taxon>
        <taxon>Sinomicrobium</taxon>
    </lineage>
</organism>
<dbReference type="Pfam" id="PF02321">
    <property type="entry name" value="OEP"/>
    <property type="match status" value="1"/>
</dbReference>
<dbReference type="STRING" id="1150368.SAMN02927921_02638"/>
<dbReference type="GO" id="GO:0015288">
    <property type="term" value="F:porin activity"/>
    <property type="evidence" value="ECO:0007669"/>
    <property type="project" value="TreeGrafter"/>
</dbReference>
<keyword evidence="3" id="KW-0813">Transport</keyword>
<dbReference type="AlphaFoldDB" id="A0A1K1QLM4"/>
<dbReference type="Proteomes" id="UP000182248">
    <property type="component" value="Unassembled WGS sequence"/>
</dbReference>
<dbReference type="GO" id="GO:1990281">
    <property type="term" value="C:efflux pump complex"/>
    <property type="evidence" value="ECO:0007669"/>
    <property type="project" value="TreeGrafter"/>
</dbReference>
<dbReference type="PANTHER" id="PTHR30026:SF20">
    <property type="entry name" value="OUTER MEMBRANE PROTEIN TOLC"/>
    <property type="match status" value="1"/>
</dbReference>
<reference evidence="8 9" key="1">
    <citation type="submission" date="2016-11" db="EMBL/GenBank/DDBJ databases">
        <authorList>
            <person name="Jaros S."/>
            <person name="Januszkiewicz K."/>
            <person name="Wedrychowicz H."/>
        </authorList>
    </citation>
    <scope>NUCLEOTIDE SEQUENCE [LARGE SCALE GENOMIC DNA]</scope>
    <source>
        <strain evidence="8 9">CGMCC 1.12145</strain>
    </source>
</reference>
<proteinExistence type="inferred from homology"/>
<keyword evidence="9" id="KW-1185">Reference proteome</keyword>
<evidence type="ECO:0000256" key="3">
    <source>
        <dbReference type="ARBA" id="ARBA00022448"/>
    </source>
</evidence>
<evidence type="ECO:0000313" key="8">
    <source>
        <dbReference type="EMBL" id="SFW60523.1"/>
    </source>
</evidence>
<dbReference type="EMBL" id="FPJE01000014">
    <property type="protein sequence ID" value="SFW60523.1"/>
    <property type="molecule type" value="Genomic_DNA"/>
</dbReference>
<comment type="similarity">
    <text evidence="2">Belongs to the outer membrane factor (OMF) (TC 1.B.17) family.</text>
</comment>
<dbReference type="SUPFAM" id="SSF56954">
    <property type="entry name" value="Outer membrane efflux proteins (OEP)"/>
    <property type="match status" value="1"/>
</dbReference>
<comment type="subcellular location">
    <subcellularLocation>
        <location evidence="1">Cell outer membrane</location>
    </subcellularLocation>
</comment>
<protein>
    <submittedName>
        <fullName evidence="8">Outer membrane protein TolC</fullName>
    </submittedName>
</protein>
<evidence type="ECO:0000256" key="4">
    <source>
        <dbReference type="ARBA" id="ARBA00022452"/>
    </source>
</evidence>
<dbReference type="InterPro" id="IPR003423">
    <property type="entry name" value="OMP_efflux"/>
</dbReference>
<dbReference type="OrthoDB" id="654853at2"/>
<accession>A0A1K1QLM4</accession>
<evidence type="ECO:0000256" key="5">
    <source>
        <dbReference type="ARBA" id="ARBA00022692"/>
    </source>
</evidence>
<keyword evidence="5" id="KW-0812">Transmembrane</keyword>
<evidence type="ECO:0000313" key="9">
    <source>
        <dbReference type="Proteomes" id="UP000182248"/>
    </source>
</evidence>
<gene>
    <name evidence="8" type="ORF">SAMN02927921_02638</name>
</gene>
<dbReference type="Gene3D" id="1.20.1600.10">
    <property type="entry name" value="Outer membrane efflux proteins (OEP)"/>
    <property type="match status" value="1"/>
</dbReference>
<sequence length="477" mass="54052">MYNHVPDLSLSGINPVFNMIRLLLSVAYISWLTLLAPQLGAQSRQPTLGELWYDVERGYSGIAASEAAITSALSNERAVKSEALPQARIQLQNTFSTYDGRNGAFFPQPGFFNVSGNMLHTGEASVIANTFASATIEWELFAFGKQHKRKLAASEMSARYSLEKEAYVLRLKKEFSVRYIKLLYTESKRIWAAKNARRLGEIGVTAASLARAGIKPEADSLLARSSYLQAMAEQDKWLGNRNASLEKFREFYRNAKPDLLFSERRFAHPPLMENERVRMDKMHPFTEVLRKKSSYYKIKGTAETRSGLPSVKFLGGFAYRGSGIDADGNVSGNWADGFSNTADNFIVGIGITWDLTGMRTYREKGRMWNYKAREHQMLQQQAEEALRAGYAATLSKRTEQQKQLRKTEQALKNAGQAYEMYMARYRSGLISLTELLQIRMLLEQAENSHIEAVQEYWMQVAEQAELTADFDFLFNSL</sequence>
<dbReference type="PANTHER" id="PTHR30026">
    <property type="entry name" value="OUTER MEMBRANE PROTEIN TOLC"/>
    <property type="match status" value="1"/>
</dbReference>
<keyword evidence="6" id="KW-0472">Membrane</keyword>
<keyword evidence="4" id="KW-1134">Transmembrane beta strand</keyword>
<evidence type="ECO:0000256" key="2">
    <source>
        <dbReference type="ARBA" id="ARBA00007613"/>
    </source>
</evidence>
<dbReference type="GO" id="GO:0009279">
    <property type="term" value="C:cell outer membrane"/>
    <property type="evidence" value="ECO:0007669"/>
    <property type="project" value="UniProtKB-SubCell"/>
</dbReference>
<name>A0A1K1QLM4_9FLAO</name>
<dbReference type="GO" id="GO:0015562">
    <property type="term" value="F:efflux transmembrane transporter activity"/>
    <property type="evidence" value="ECO:0007669"/>
    <property type="project" value="InterPro"/>
</dbReference>
<evidence type="ECO:0000256" key="1">
    <source>
        <dbReference type="ARBA" id="ARBA00004442"/>
    </source>
</evidence>
<evidence type="ECO:0000256" key="7">
    <source>
        <dbReference type="ARBA" id="ARBA00023237"/>
    </source>
</evidence>
<evidence type="ECO:0000256" key="6">
    <source>
        <dbReference type="ARBA" id="ARBA00023136"/>
    </source>
</evidence>
<keyword evidence="7" id="KW-0998">Cell outer membrane</keyword>